<dbReference type="GO" id="GO:0005634">
    <property type="term" value="C:nucleus"/>
    <property type="evidence" value="ECO:0007669"/>
    <property type="project" value="TreeGrafter"/>
</dbReference>
<dbReference type="AlphaFoldDB" id="A0A430KX87"/>
<dbReference type="PANTHER" id="PTHR37534:SF7">
    <property type="entry name" value="TRANSCRIPTIONAL ACTIVATOR PROTEIN UGA3"/>
    <property type="match status" value="1"/>
</dbReference>
<dbReference type="InterPro" id="IPR001138">
    <property type="entry name" value="Zn2Cys6_DnaBD"/>
</dbReference>
<feature type="compositionally biased region" description="Polar residues" evidence="2">
    <location>
        <begin position="51"/>
        <end position="61"/>
    </location>
</feature>
<dbReference type="Proteomes" id="UP000287124">
    <property type="component" value="Unassembled WGS sequence"/>
</dbReference>
<sequence>MQQRSYRGRVRSGCLTCRSRKVKCDEGRPTCHNCTRLERHCVYQPRRVQQPPENTRSSRSQEGLADTRPSSRPSETQSPSQLEICPSGASQPHGIIASPPAGHELTPEDPFLHPDSSIVDVTARLARALEDRHLRTPDSPMVDADSPATLISRDIELTTTMDLLAACGEPSRLTSFFLESVDCPGVSSFDR</sequence>
<reference evidence="4 5" key="1">
    <citation type="submission" date="2017-06" db="EMBL/GenBank/DDBJ databases">
        <title>Comparative genomic analysis of Ambrosia Fusariam Clade fungi.</title>
        <authorList>
            <person name="Stajich J.E."/>
            <person name="Carrillo J."/>
            <person name="Kijimoto T."/>
            <person name="Eskalen A."/>
            <person name="O'Donnell K."/>
            <person name="Kasson M."/>
        </authorList>
    </citation>
    <scope>NUCLEOTIDE SEQUENCE [LARGE SCALE GENOMIC DNA]</scope>
    <source>
        <strain evidence="4 5">UCR1854</strain>
    </source>
</reference>
<dbReference type="GO" id="GO:0045944">
    <property type="term" value="P:positive regulation of transcription by RNA polymerase II"/>
    <property type="evidence" value="ECO:0007669"/>
    <property type="project" value="TreeGrafter"/>
</dbReference>
<name>A0A430KX87_9HYPO</name>
<feature type="non-terminal residue" evidence="4">
    <location>
        <position position="191"/>
    </location>
</feature>
<gene>
    <name evidence="4" type="ORF">BHE90_017609</name>
</gene>
<dbReference type="SUPFAM" id="SSF57701">
    <property type="entry name" value="Zn2/Cys6 DNA-binding domain"/>
    <property type="match status" value="1"/>
</dbReference>
<protein>
    <recommendedName>
        <fullName evidence="3">Zn(2)-C6 fungal-type domain-containing protein</fullName>
    </recommendedName>
</protein>
<evidence type="ECO:0000256" key="1">
    <source>
        <dbReference type="ARBA" id="ARBA00023242"/>
    </source>
</evidence>
<dbReference type="CDD" id="cd00067">
    <property type="entry name" value="GAL4"/>
    <property type="match status" value="1"/>
</dbReference>
<organism evidence="4 5">
    <name type="scientific">Fusarium euwallaceae</name>
    <dbReference type="NCBI Taxonomy" id="1147111"/>
    <lineage>
        <taxon>Eukaryota</taxon>
        <taxon>Fungi</taxon>
        <taxon>Dikarya</taxon>
        <taxon>Ascomycota</taxon>
        <taxon>Pezizomycotina</taxon>
        <taxon>Sordariomycetes</taxon>
        <taxon>Hypocreomycetidae</taxon>
        <taxon>Hypocreales</taxon>
        <taxon>Nectriaceae</taxon>
        <taxon>Fusarium</taxon>
        <taxon>Fusarium solani species complex</taxon>
    </lineage>
</organism>
<feature type="compositionally biased region" description="Polar residues" evidence="2">
    <location>
        <begin position="68"/>
        <end position="81"/>
    </location>
</feature>
<feature type="domain" description="Zn(2)-C6 fungal-type" evidence="3">
    <location>
        <begin position="13"/>
        <end position="43"/>
    </location>
</feature>
<dbReference type="Pfam" id="PF00172">
    <property type="entry name" value="Zn_clus"/>
    <property type="match status" value="1"/>
</dbReference>
<dbReference type="PANTHER" id="PTHR37534">
    <property type="entry name" value="TRANSCRIPTIONAL ACTIVATOR PROTEIN UGA3"/>
    <property type="match status" value="1"/>
</dbReference>
<dbReference type="GO" id="GO:0000976">
    <property type="term" value="F:transcription cis-regulatory region binding"/>
    <property type="evidence" value="ECO:0007669"/>
    <property type="project" value="TreeGrafter"/>
</dbReference>
<evidence type="ECO:0000313" key="4">
    <source>
        <dbReference type="EMBL" id="RTE68014.1"/>
    </source>
</evidence>
<comment type="caution">
    <text evidence="4">The sequence shown here is derived from an EMBL/GenBank/DDBJ whole genome shotgun (WGS) entry which is preliminary data.</text>
</comment>
<proteinExistence type="predicted"/>
<evidence type="ECO:0000259" key="3">
    <source>
        <dbReference type="PROSITE" id="PS50048"/>
    </source>
</evidence>
<dbReference type="PROSITE" id="PS00463">
    <property type="entry name" value="ZN2_CY6_FUNGAL_1"/>
    <property type="match status" value="1"/>
</dbReference>
<dbReference type="Gene3D" id="4.10.240.10">
    <property type="entry name" value="Zn(2)-C6 fungal-type DNA-binding domain"/>
    <property type="match status" value="1"/>
</dbReference>
<dbReference type="SMART" id="SM00066">
    <property type="entry name" value="GAL4"/>
    <property type="match status" value="1"/>
</dbReference>
<feature type="region of interest" description="Disordered" evidence="2">
    <location>
        <begin position="45"/>
        <end position="114"/>
    </location>
</feature>
<accession>A0A430KX87</accession>
<evidence type="ECO:0000313" key="5">
    <source>
        <dbReference type="Proteomes" id="UP000287124"/>
    </source>
</evidence>
<dbReference type="EMBL" id="MIKF01001338">
    <property type="protein sequence ID" value="RTE68014.1"/>
    <property type="molecule type" value="Genomic_DNA"/>
</dbReference>
<dbReference type="GO" id="GO:0000981">
    <property type="term" value="F:DNA-binding transcription factor activity, RNA polymerase II-specific"/>
    <property type="evidence" value="ECO:0007669"/>
    <property type="project" value="InterPro"/>
</dbReference>
<keyword evidence="1" id="KW-0539">Nucleus</keyword>
<keyword evidence="5" id="KW-1185">Reference proteome</keyword>
<dbReference type="InterPro" id="IPR036864">
    <property type="entry name" value="Zn2-C6_fun-type_DNA-bd_sf"/>
</dbReference>
<evidence type="ECO:0000256" key="2">
    <source>
        <dbReference type="SAM" id="MobiDB-lite"/>
    </source>
</evidence>
<dbReference type="GO" id="GO:0008270">
    <property type="term" value="F:zinc ion binding"/>
    <property type="evidence" value="ECO:0007669"/>
    <property type="project" value="InterPro"/>
</dbReference>
<dbReference type="PROSITE" id="PS50048">
    <property type="entry name" value="ZN2_CY6_FUNGAL_2"/>
    <property type="match status" value="1"/>
</dbReference>